<reference evidence="3" key="1">
    <citation type="submission" date="2017-03" db="EMBL/GenBank/DDBJ databases">
        <title>Phytopthora megakarya and P. palmivora, two closely related causual agents of cacao black pod achieved similar genome size and gene model numbers by different mechanisms.</title>
        <authorList>
            <person name="Ali S."/>
            <person name="Shao J."/>
            <person name="Larry D.J."/>
            <person name="Kronmiller B."/>
            <person name="Shen D."/>
            <person name="Strem M.D."/>
            <person name="Melnick R.L."/>
            <person name="Guiltinan M.J."/>
            <person name="Tyler B.M."/>
            <person name="Meinhardt L.W."/>
            <person name="Bailey B.A."/>
        </authorList>
    </citation>
    <scope>NUCLEOTIDE SEQUENCE [LARGE SCALE GENOMIC DNA]</scope>
    <source>
        <strain evidence="3">zdho120</strain>
    </source>
</reference>
<dbReference type="Proteomes" id="UP000198211">
    <property type="component" value="Unassembled WGS sequence"/>
</dbReference>
<organism evidence="2 3">
    <name type="scientific">Phytophthora megakarya</name>
    <dbReference type="NCBI Taxonomy" id="4795"/>
    <lineage>
        <taxon>Eukaryota</taxon>
        <taxon>Sar</taxon>
        <taxon>Stramenopiles</taxon>
        <taxon>Oomycota</taxon>
        <taxon>Peronosporomycetes</taxon>
        <taxon>Peronosporales</taxon>
        <taxon>Peronosporaceae</taxon>
        <taxon>Phytophthora</taxon>
    </lineage>
</organism>
<dbReference type="EMBL" id="NBNE01002640">
    <property type="protein sequence ID" value="OWZ09860.1"/>
    <property type="molecule type" value="Genomic_DNA"/>
</dbReference>
<evidence type="ECO:0000313" key="3">
    <source>
        <dbReference type="Proteomes" id="UP000198211"/>
    </source>
</evidence>
<keyword evidence="1" id="KW-0175">Coiled coil</keyword>
<sequence length="318" mass="35565">MGKNVFMSETQIDRIVQMRKDGVPVKTIAKDVDRSTNYIYRITKKHGDPQPQKKKVATVPVPDNLSDSSAALLCAVESMEVAPYEPIPIPRSVSAESRSGNTSVGFTSVSSGKSVDTPEDFWLLDAAATNDSTSRPTKKQKTLIAPIQSQMSIPLPPIQLQRAPSNENCGSGTFLKLVQDEIRRLEGLTHPDIFDTQFMQMLVKFHAELLLVQLQKTHFNTTASRANGRDTDAKETSRLLHEKLAKEIAVLNVQADRERLELEREQIKHKATTMEIAVLNVQADRERLELEREQIKHKATTMVCRLLNSLDDAQLPGQ</sequence>
<dbReference type="AlphaFoldDB" id="A0A225VZ38"/>
<accession>A0A225VZ38</accession>
<proteinExistence type="predicted"/>
<evidence type="ECO:0000313" key="2">
    <source>
        <dbReference type="EMBL" id="OWZ09860.1"/>
    </source>
</evidence>
<protein>
    <submittedName>
        <fullName evidence="2">Uncharacterized protein</fullName>
    </submittedName>
</protein>
<feature type="coiled-coil region" evidence="1">
    <location>
        <begin position="241"/>
        <end position="298"/>
    </location>
</feature>
<evidence type="ECO:0000256" key="1">
    <source>
        <dbReference type="SAM" id="Coils"/>
    </source>
</evidence>
<comment type="caution">
    <text evidence="2">The sequence shown here is derived from an EMBL/GenBank/DDBJ whole genome shotgun (WGS) entry which is preliminary data.</text>
</comment>
<name>A0A225VZ38_9STRA</name>
<keyword evidence="3" id="KW-1185">Reference proteome</keyword>
<gene>
    <name evidence="2" type="ORF">PHMEG_00017371</name>
</gene>
<dbReference type="Gene3D" id="1.10.10.60">
    <property type="entry name" value="Homeodomain-like"/>
    <property type="match status" value="1"/>
</dbReference>
<dbReference type="OrthoDB" id="128491at2759"/>